<protein>
    <submittedName>
        <fullName evidence="2">Uncharacterized protein</fullName>
    </submittedName>
</protein>
<evidence type="ECO:0000313" key="2">
    <source>
        <dbReference type="EMBL" id="MED6176861.1"/>
    </source>
</evidence>
<evidence type="ECO:0000256" key="1">
    <source>
        <dbReference type="SAM" id="MobiDB-lite"/>
    </source>
</evidence>
<feature type="compositionally biased region" description="Basic and acidic residues" evidence="1">
    <location>
        <begin position="195"/>
        <end position="215"/>
    </location>
</feature>
<dbReference type="Proteomes" id="UP001341840">
    <property type="component" value="Unassembled WGS sequence"/>
</dbReference>
<proteinExistence type="predicted"/>
<keyword evidence="3" id="KW-1185">Reference proteome</keyword>
<comment type="caution">
    <text evidence="2">The sequence shown here is derived from an EMBL/GenBank/DDBJ whole genome shotgun (WGS) entry which is preliminary data.</text>
</comment>
<organism evidence="2 3">
    <name type="scientific">Stylosanthes scabra</name>
    <dbReference type="NCBI Taxonomy" id="79078"/>
    <lineage>
        <taxon>Eukaryota</taxon>
        <taxon>Viridiplantae</taxon>
        <taxon>Streptophyta</taxon>
        <taxon>Embryophyta</taxon>
        <taxon>Tracheophyta</taxon>
        <taxon>Spermatophyta</taxon>
        <taxon>Magnoliopsida</taxon>
        <taxon>eudicotyledons</taxon>
        <taxon>Gunneridae</taxon>
        <taxon>Pentapetalae</taxon>
        <taxon>rosids</taxon>
        <taxon>fabids</taxon>
        <taxon>Fabales</taxon>
        <taxon>Fabaceae</taxon>
        <taxon>Papilionoideae</taxon>
        <taxon>50 kb inversion clade</taxon>
        <taxon>dalbergioids sensu lato</taxon>
        <taxon>Dalbergieae</taxon>
        <taxon>Pterocarpus clade</taxon>
        <taxon>Stylosanthes</taxon>
    </lineage>
</organism>
<dbReference type="EMBL" id="JASCZI010152937">
    <property type="protein sequence ID" value="MED6176861.1"/>
    <property type="molecule type" value="Genomic_DNA"/>
</dbReference>
<accession>A0ABU6VWN4</accession>
<feature type="region of interest" description="Disordered" evidence="1">
    <location>
        <begin position="192"/>
        <end position="215"/>
    </location>
</feature>
<feature type="compositionally biased region" description="Basic and acidic residues" evidence="1">
    <location>
        <begin position="8"/>
        <end position="27"/>
    </location>
</feature>
<name>A0ABU6VWN4_9FABA</name>
<sequence>MCDDDDVEGKKASEEDPERVDDVKGIEEEGNNNNNNKMTPPRRRCLLFLVLWMWMPTRTMYSTWRSFSVTPSTPPSIVVRRLVNIPPTMRNLCLLMPTVSPFMTFPVFGHLQLVRVNRVSYQLLDNKRLRLLAFFILSRTRDSGQWLQRLVRDKELFLGWAKSDARSRRVVMIDDERRLMMIVRSGCAVKQGSDVAEKGRGEEKNNDRERRSDLE</sequence>
<reference evidence="2 3" key="1">
    <citation type="journal article" date="2023" name="Plants (Basel)">
        <title>Bridging the Gap: Combining Genomics and Transcriptomics Approaches to Understand Stylosanthes scabra, an Orphan Legume from the Brazilian Caatinga.</title>
        <authorList>
            <person name="Ferreira-Neto J.R.C."/>
            <person name="da Silva M.D."/>
            <person name="Binneck E."/>
            <person name="de Melo N.F."/>
            <person name="da Silva R.H."/>
            <person name="de Melo A.L.T.M."/>
            <person name="Pandolfi V."/>
            <person name="Bustamante F.O."/>
            <person name="Brasileiro-Vidal A.C."/>
            <person name="Benko-Iseppon A.M."/>
        </authorList>
    </citation>
    <scope>NUCLEOTIDE SEQUENCE [LARGE SCALE GENOMIC DNA]</scope>
    <source>
        <tissue evidence="2">Leaves</tissue>
    </source>
</reference>
<gene>
    <name evidence="2" type="ORF">PIB30_092390</name>
</gene>
<evidence type="ECO:0000313" key="3">
    <source>
        <dbReference type="Proteomes" id="UP001341840"/>
    </source>
</evidence>
<feature type="region of interest" description="Disordered" evidence="1">
    <location>
        <begin position="1"/>
        <end position="38"/>
    </location>
</feature>